<feature type="domain" description="Ferric oxidoreductase" evidence="11">
    <location>
        <begin position="284"/>
        <end position="403"/>
    </location>
</feature>
<keyword evidence="4 8" id="KW-1133">Transmembrane helix</keyword>
<dbReference type="SFLD" id="SFLDG01168">
    <property type="entry name" value="Ferric_reductase_subgroup_(FRE"/>
    <property type="match status" value="1"/>
</dbReference>
<dbReference type="Pfam" id="PF00175">
    <property type="entry name" value="NAD_binding_1"/>
    <property type="match status" value="1"/>
</dbReference>
<evidence type="ECO:0000256" key="9">
    <source>
        <dbReference type="SAM" id="SignalP"/>
    </source>
</evidence>
<evidence type="ECO:0000259" key="11">
    <source>
        <dbReference type="Pfam" id="PF01794"/>
    </source>
</evidence>
<dbReference type="InterPro" id="IPR013130">
    <property type="entry name" value="Fe3_Rdtase_TM_dom"/>
</dbReference>
<dbReference type="InterPro" id="IPR051410">
    <property type="entry name" value="Ferric/Cupric_Reductase"/>
</dbReference>
<feature type="signal peptide" evidence="9">
    <location>
        <begin position="1"/>
        <end position="18"/>
    </location>
</feature>
<evidence type="ECO:0000259" key="10">
    <source>
        <dbReference type="Pfam" id="PF00175"/>
    </source>
</evidence>
<dbReference type="Pfam" id="PF01794">
    <property type="entry name" value="Ferric_reduct"/>
    <property type="match status" value="1"/>
</dbReference>
<dbReference type="PANTHER" id="PTHR32361:SF9">
    <property type="entry name" value="FERRIC REDUCTASE TRANSMEMBRANE COMPONENT 3-RELATED"/>
    <property type="match status" value="1"/>
</dbReference>
<feature type="chain" id="PRO_5040286466" evidence="9">
    <location>
        <begin position="19"/>
        <end position="718"/>
    </location>
</feature>
<proteinExistence type="predicted"/>
<feature type="transmembrane region" description="Helical" evidence="8">
    <location>
        <begin position="275"/>
        <end position="298"/>
    </location>
</feature>
<feature type="compositionally biased region" description="Polar residues" evidence="7">
    <location>
        <begin position="521"/>
        <end position="530"/>
    </location>
</feature>
<comment type="subcellular location">
    <subcellularLocation>
        <location evidence="1">Membrane</location>
        <topology evidence="1">Multi-pass membrane protein</topology>
    </subcellularLocation>
</comment>
<keyword evidence="13" id="KW-1185">Reference proteome</keyword>
<evidence type="ECO:0000256" key="3">
    <source>
        <dbReference type="ARBA" id="ARBA00022692"/>
    </source>
</evidence>
<evidence type="ECO:0000256" key="8">
    <source>
        <dbReference type="SAM" id="Phobius"/>
    </source>
</evidence>
<evidence type="ECO:0000313" key="12">
    <source>
        <dbReference type="EMBL" id="KAH7139047.1"/>
    </source>
</evidence>
<feature type="transmembrane region" description="Helical" evidence="8">
    <location>
        <begin position="242"/>
        <end position="263"/>
    </location>
</feature>
<dbReference type="InterPro" id="IPR001433">
    <property type="entry name" value="OxRdtase_FAD/NAD-bd"/>
</dbReference>
<dbReference type="SUPFAM" id="SSF52343">
    <property type="entry name" value="Ferredoxin reductase-like, C-terminal NADP-linked domain"/>
    <property type="match status" value="1"/>
</dbReference>
<evidence type="ECO:0000256" key="4">
    <source>
        <dbReference type="ARBA" id="ARBA00022989"/>
    </source>
</evidence>
<dbReference type="GO" id="GO:0006879">
    <property type="term" value="P:intracellular iron ion homeostasis"/>
    <property type="evidence" value="ECO:0007669"/>
    <property type="project" value="TreeGrafter"/>
</dbReference>
<accession>A0A9P9EL09</accession>
<feature type="transmembrane region" description="Helical" evidence="8">
    <location>
        <begin position="319"/>
        <end position="338"/>
    </location>
</feature>
<feature type="transmembrane region" description="Helical" evidence="8">
    <location>
        <begin position="358"/>
        <end position="380"/>
    </location>
</feature>
<evidence type="ECO:0000256" key="7">
    <source>
        <dbReference type="SAM" id="MobiDB-lite"/>
    </source>
</evidence>
<dbReference type="Proteomes" id="UP000700596">
    <property type="component" value="Unassembled WGS sequence"/>
</dbReference>
<dbReference type="GO" id="GO:0015677">
    <property type="term" value="P:copper ion import"/>
    <property type="evidence" value="ECO:0007669"/>
    <property type="project" value="TreeGrafter"/>
</dbReference>
<organism evidence="12 13">
    <name type="scientific">Dendryphion nanum</name>
    <dbReference type="NCBI Taxonomy" id="256645"/>
    <lineage>
        <taxon>Eukaryota</taxon>
        <taxon>Fungi</taxon>
        <taxon>Dikarya</taxon>
        <taxon>Ascomycota</taxon>
        <taxon>Pezizomycotina</taxon>
        <taxon>Dothideomycetes</taxon>
        <taxon>Pleosporomycetidae</taxon>
        <taxon>Pleosporales</taxon>
        <taxon>Torulaceae</taxon>
        <taxon>Dendryphion</taxon>
    </lineage>
</organism>
<evidence type="ECO:0000256" key="6">
    <source>
        <dbReference type="ARBA" id="ARBA00023136"/>
    </source>
</evidence>
<dbReference type="GO" id="GO:0000293">
    <property type="term" value="F:ferric-chelate reductase activity"/>
    <property type="evidence" value="ECO:0007669"/>
    <property type="project" value="TreeGrafter"/>
</dbReference>
<dbReference type="Gene3D" id="3.40.50.80">
    <property type="entry name" value="Nucleotide-binding domain of ferredoxin-NADP reductase (FNR) module"/>
    <property type="match status" value="1"/>
</dbReference>
<evidence type="ECO:0000256" key="5">
    <source>
        <dbReference type="ARBA" id="ARBA00023065"/>
    </source>
</evidence>
<evidence type="ECO:0000256" key="2">
    <source>
        <dbReference type="ARBA" id="ARBA00022448"/>
    </source>
</evidence>
<dbReference type="AlphaFoldDB" id="A0A9P9EL09"/>
<feature type="region of interest" description="Disordered" evidence="7">
    <location>
        <begin position="499"/>
        <end position="530"/>
    </location>
</feature>
<gene>
    <name evidence="12" type="ORF">B0J11DRAFT_34055</name>
</gene>
<dbReference type="GO" id="GO:0005886">
    <property type="term" value="C:plasma membrane"/>
    <property type="evidence" value="ECO:0007669"/>
    <property type="project" value="TreeGrafter"/>
</dbReference>
<dbReference type="OrthoDB" id="167398at2759"/>
<dbReference type="PANTHER" id="PTHR32361">
    <property type="entry name" value="FERRIC/CUPRIC REDUCTASE TRANSMEMBRANE COMPONENT"/>
    <property type="match status" value="1"/>
</dbReference>
<keyword evidence="9" id="KW-0732">Signal</keyword>
<reference evidence="12" key="1">
    <citation type="journal article" date="2021" name="Nat. Commun.">
        <title>Genetic determinants of endophytism in the Arabidopsis root mycobiome.</title>
        <authorList>
            <person name="Mesny F."/>
            <person name="Miyauchi S."/>
            <person name="Thiergart T."/>
            <person name="Pickel B."/>
            <person name="Atanasova L."/>
            <person name="Karlsson M."/>
            <person name="Huettel B."/>
            <person name="Barry K.W."/>
            <person name="Haridas S."/>
            <person name="Chen C."/>
            <person name="Bauer D."/>
            <person name="Andreopoulos W."/>
            <person name="Pangilinan J."/>
            <person name="LaButti K."/>
            <person name="Riley R."/>
            <person name="Lipzen A."/>
            <person name="Clum A."/>
            <person name="Drula E."/>
            <person name="Henrissat B."/>
            <person name="Kohler A."/>
            <person name="Grigoriev I.V."/>
            <person name="Martin F.M."/>
            <person name="Hacquard S."/>
        </authorList>
    </citation>
    <scope>NUCLEOTIDE SEQUENCE</scope>
    <source>
        <strain evidence="12">MPI-CAGE-CH-0243</strain>
    </source>
</reference>
<keyword evidence="5" id="KW-0406">Ion transport</keyword>
<feature type="domain" description="Oxidoreductase FAD/NAD(P)-binding" evidence="10">
    <location>
        <begin position="592"/>
        <end position="696"/>
    </location>
</feature>
<keyword evidence="3 8" id="KW-0812">Transmembrane</keyword>
<dbReference type="EMBL" id="JAGMWT010000001">
    <property type="protein sequence ID" value="KAH7139047.1"/>
    <property type="molecule type" value="Genomic_DNA"/>
</dbReference>
<feature type="transmembrane region" description="Helical" evidence="8">
    <location>
        <begin position="387"/>
        <end position="408"/>
    </location>
</feature>
<dbReference type="GO" id="GO:0006826">
    <property type="term" value="P:iron ion transport"/>
    <property type="evidence" value="ECO:0007669"/>
    <property type="project" value="TreeGrafter"/>
</dbReference>
<name>A0A9P9EL09_9PLEO</name>
<feature type="transmembrane region" description="Helical" evidence="8">
    <location>
        <begin position="181"/>
        <end position="202"/>
    </location>
</feature>
<dbReference type="SFLD" id="SFLDS00052">
    <property type="entry name" value="Ferric_Reductase_Domain"/>
    <property type="match status" value="1"/>
</dbReference>
<dbReference type="CDD" id="cd06186">
    <property type="entry name" value="NOX_Duox_like_FAD_NADP"/>
    <property type="match status" value="1"/>
</dbReference>
<comment type="caution">
    <text evidence="12">The sequence shown here is derived from an EMBL/GenBank/DDBJ whole genome shotgun (WGS) entry which is preliminary data.</text>
</comment>
<evidence type="ECO:0000313" key="13">
    <source>
        <dbReference type="Proteomes" id="UP000700596"/>
    </source>
</evidence>
<keyword evidence="2" id="KW-0813">Transport</keyword>
<dbReference type="InterPro" id="IPR039261">
    <property type="entry name" value="FNR_nucleotide-bd"/>
</dbReference>
<sequence length="718" mass="79265">MLIQTLITSALLLGDVDAHATTGRRRYGLIGFGVKMYDPPCAFACRDMASGFMLDCGDAGSGGGGSHHGGMEMEKPTPLCYTVNEPFLQTLAYCISTHCQDQPFSKLENWWVEEVAGREPNQPVPKISYQKALANVGQAPTSIVGEEDVLNRTSLIDEDGWLASYNGDHGFEITEIRSETYGLVVLLTCVIIPIVFSWLRFLPISPALVSKFYGYFIDPPVFGKYHAVPVLGLAIVPTRGQALFIAYIWAINIILSGVGYYITDPNSWYTSKGEQVAAFVSNRLGVLSFANLVLTVLYSSRNNILLYITNWSHSTFLLVHRWVAFLCTLQACIHSAMWLRLYINMGKESYEMEIKLEYWVWGIIATLALSILIPLSALPIRKKAYEVFLATHVVFAVLAMIGCFLHIYYRFSWQWGYENWVWITFAVWIFDRFLARPLRIARHGLKRAHVTVVDADYLRVDIPGVEAAGQAYLYFPTLTWRVWENHPFSVAAVSGQRVSRPASTSGKSDPPSEELDKEGNAISSRNLSQTTTRESGITFYVRRRGGLTLQLERVASSGAGVLVLVEGSYGPEQSINHSPAVKPSLKYPNIILIAGGVGITAVLPVLNKANSLVGPLGTAKLFWGVRTEPLVHSVEELLNQQGGRVGGKSLWGNIDVTVSIGERFNLRQLLETELAGVHGGTTVVVCGPPGMADDARIAVTALARHGAVVRFSEESFSW</sequence>
<evidence type="ECO:0000256" key="1">
    <source>
        <dbReference type="ARBA" id="ARBA00004141"/>
    </source>
</evidence>
<protein>
    <submittedName>
        <fullName evidence="12">Ferric reductase like transmembrane component-domain-containing protein</fullName>
    </submittedName>
</protein>
<keyword evidence="6 8" id="KW-0472">Membrane</keyword>